<accession>A0ABS7DF30</accession>
<comment type="pathway">
    <text evidence="7">Protein modification; lipoprotein biosynthesis (diacylglyceryl transfer).</text>
</comment>
<feature type="transmembrane region" description="Helical" evidence="7">
    <location>
        <begin position="227"/>
        <end position="253"/>
    </location>
</feature>
<organism evidence="8 9">
    <name type="scientific">Succinivibrio faecicola</name>
    <dbReference type="NCBI Taxonomy" id="2820300"/>
    <lineage>
        <taxon>Bacteria</taxon>
        <taxon>Pseudomonadati</taxon>
        <taxon>Pseudomonadota</taxon>
        <taxon>Gammaproteobacteria</taxon>
        <taxon>Aeromonadales</taxon>
        <taxon>Succinivibrionaceae</taxon>
        <taxon>Succinivibrio</taxon>
    </lineage>
</organism>
<feature type="transmembrane region" description="Helical" evidence="7">
    <location>
        <begin position="199"/>
        <end position="215"/>
    </location>
</feature>
<feature type="transmembrane region" description="Helical" evidence="7">
    <location>
        <begin position="175"/>
        <end position="192"/>
    </location>
</feature>
<keyword evidence="6 7" id="KW-0472">Membrane</keyword>
<keyword evidence="3 7" id="KW-0808">Transferase</keyword>
<feature type="binding site" evidence="7">
    <location>
        <position position="136"/>
    </location>
    <ligand>
        <name>a 1,2-diacyl-sn-glycero-3-phospho-(1'-sn-glycerol)</name>
        <dbReference type="ChEBI" id="CHEBI:64716"/>
    </ligand>
</feature>
<comment type="subcellular location">
    <subcellularLocation>
        <location evidence="7">Cell membrane</location>
        <topology evidence="7">Multi-pass membrane protein</topology>
    </subcellularLocation>
</comment>
<dbReference type="PANTHER" id="PTHR30589:SF0">
    <property type="entry name" value="PHOSPHATIDYLGLYCEROL--PROLIPOPROTEIN DIACYLGLYCERYL TRANSFERASE"/>
    <property type="match status" value="1"/>
</dbReference>
<feature type="transmembrane region" description="Helical" evidence="7">
    <location>
        <begin position="53"/>
        <end position="73"/>
    </location>
</feature>
<evidence type="ECO:0000313" key="9">
    <source>
        <dbReference type="Proteomes" id="UP000731465"/>
    </source>
</evidence>
<dbReference type="Proteomes" id="UP000731465">
    <property type="component" value="Unassembled WGS sequence"/>
</dbReference>
<comment type="similarity">
    <text evidence="1 7">Belongs to the Lgt family.</text>
</comment>
<dbReference type="Pfam" id="PF01790">
    <property type="entry name" value="LGT"/>
    <property type="match status" value="1"/>
</dbReference>
<dbReference type="InterPro" id="IPR001640">
    <property type="entry name" value="Lgt"/>
</dbReference>
<dbReference type="HAMAP" id="MF_01147">
    <property type="entry name" value="Lgt"/>
    <property type="match status" value="1"/>
</dbReference>
<keyword evidence="5 7" id="KW-1133">Transmembrane helix</keyword>
<comment type="function">
    <text evidence="7">Catalyzes the transfer of the diacylglyceryl group from phosphatidylglycerol to the sulfhydryl group of the N-terminal cysteine of a prolipoprotein, the first step in the formation of mature lipoproteins.</text>
</comment>
<keyword evidence="2 7" id="KW-1003">Cell membrane</keyword>
<dbReference type="GO" id="GO:0016740">
    <property type="term" value="F:transferase activity"/>
    <property type="evidence" value="ECO:0007669"/>
    <property type="project" value="UniProtKB-KW"/>
</dbReference>
<evidence type="ECO:0000313" key="8">
    <source>
        <dbReference type="EMBL" id="MBW7569910.1"/>
    </source>
</evidence>
<evidence type="ECO:0000256" key="6">
    <source>
        <dbReference type="ARBA" id="ARBA00023136"/>
    </source>
</evidence>
<evidence type="ECO:0000256" key="1">
    <source>
        <dbReference type="ARBA" id="ARBA00007150"/>
    </source>
</evidence>
<comment type="catalytic activity">
    <reaction evidence="7">
        <text>L-cysteinyl-[prolipoprotein] + a 1,2-diacyl-sn-glycero-3-phospho-(1'-sn-glycerol) = an S-1,2-diacyl-sn-glyceryl-L-cysteinyl-[prolipoprotein] + sn-glycerol 1-phosphate + H(+)</text>
        <dbReference type="Rhea" id="RHEA:56712"/>
        <dbReference type="Rhea" id="RHEA-COMP:14679"/>
        <dbReference type="Rhea" id="RHEA-COMP:14680"/>
        <dbReference type="ChEBI" id="CHEBI:15378"/>
        <dbReference type="ChEBI" id="CHEBI:29950"/>
        <dbReference type="ChEBI" id="CHEBI:57685"/>
        <dbReference type="ChEBI" id="CHEBI:64716"/>
        <dbReference type="ChEBI" id="CHEBI:140658"/>
        <dbReference type="EC" id="2.5.1.145"/>
    </reaction>
</comment>
<evidence type="ECO:0000256" key="7">
    <source>
        <dbReference type="HAMAP-Rule" id="MF_01147"/>
    </source>
</evidence>
<reference evidence="8 9" key="1">
    <citation type="submission" date="2021-03" db="EMBL/GenBank/DDBJ databases">
        <title>Succinivibrio sp. nov. isolated from feces of cow.</title>
        <authorList>
            <person name="Choi J.-Y."/>
        </authorList>
    </citation>
    <scope>NUCLEOTIDE SEQUENCE [LARGE SCALE GENOMIC DNA]</scope>
    <source>
        <strain evidence="8 9">AGMB01872</strain>
    </source>
</reference>
<dbReference type="EC" id="2.5.1.145" evidence="7"/>
<keyword evidence="9" id="KW-1185">Reference proteome</keyword>
<evidence type="ECO:0000256" key="3">
    <source>
        <dbReference type="ARBA" id="ARBA00022679"/>
    </source>
</evidence>
<dbReference type="RefSeq" id="WP_219937087.1">
    <property type="nucleotide sequence ID" value="NZ_JAGFNY010000007.1"/>
</dbReference>
<dbReference type="NCBIfam" id="TIGR00544">
    <property type="entry name" value="lgt"/>
    <property type="match status" value="1"/>
</dbReference>
<evidence type="ECO:0000256" key="2">
    <source>
        <dbReference type="ARBA" id="ARBA00022475"/>
    </source>
</evidence>
<feature type="transmembrane region" description="Helical" evidence="7">
    <location>
        <begin position="117"/>
        <end position="137"/>
    </location>
</feature>
<gene>
    <name evidence="7 8" type="primary">lgt</name>
    <name evidence="8" type="ORF">J5V48_03275</name>
</gene>
<feature type="transmembrane region" description="Helical" evidence="7">
    <location>
        <begin position="20"/>
        <end position="41"/>
    </location>
</feature>
<evidence type="ECO:0000256" key="4">
    <source>
        <dbReference type="ARBA" id="ARBA00022692"/>
    </source>
</evidence>
<feature type="transmembrane region" description="Helical" evidence="7">
    <location>
        <begin position="93"/>
        <end position="110"/>
    </location>
</feature>
<dbReference type="EMBL" id="JAGFNY010000007">
    <property type="protein sequence ID" value="MBW7569910.1"/>
    <property type="molecule type" value="Genomic_DNA"/>
</dbReference>
<protein>
    <recommendedName>
        <fullName evidence="7">Phosphatidylglycerol--prolipoprotein diacylglyceryl transferase</fullName>
        <ecNumber evidence="7">2.5.1.145</ecNumber>
    </recommendedName>
</protein>
<dbReference type="PROSITE" id="PS01311">
    <property type="entry name" value="LGT"/>
    <property type="match status" value="1"/>
</dbReference>
<proteinExistence type="inferred from homology"/>
<keyword evidence="4 7" id="KW-0812">Transmembrane</keyword>
<sequence>MFISTLDPIAFSLGPIHVRYYGLLFSLGFIIGYLMMQYFFRKKQYKTDDLDKLLVYLFIGTVVGARLAHCLIYEPSYYLSHPLDILKIYEGGLASHGGCLGVIVAVVFFLRKAKYKFLELADMICIPTALVCSMIRVGNFFNSEILGSYTNSDYGVVFARLGEIAPRHPAQLYEAFAYFSIFLLIFAIHFLAKKRPSGLIFGLFFTLAFIARIIIEPFKMEQADYETSINVGLLISVPFVIAGICIIVISFYLNKKQQNKVGLKKCH</sequence>
<evidence type="ECO:0000256" key="5">
    <source>
        <dbReference type="ARBA" id="ARBA00022989"/>
    </source>
</evidence>
<name>A0ABS7DF30_9GAMM</name>
<comment type="caution">
    <text evidence="8">The sequence shown here is derived from an EMBL/GenBank/DDBJ whole genome shotgun (WGS) entry which is preliminary data.</text>
</comment>
<dbReference type="PANTHER" id="PTHR30589">
    <property type="entry name" value="PROLIPOPROTEIN DIACYLGLYCERYL TRANSFERASE"/>
    <property type="match status" value="1"/>
</dbReference>